<accession>C6TLT0</accession>
<dbReference type="AlphaFoldDB" id="C6TLT0"/>
<organism evidence="1">
    <name type="scientific">Glycine max</name>
    <name type="common">Soybean</name>
    <name type="synonym">Glycine hispida</name>
    <dbReference type="NCBI Taxonomy" id="3847"/>
    <lineage>
        <taxon>Eukaryota</taxon>
        <taxon>Viridiplantae</taxon>
        <taxon>Streptophyta</taxon>
        <taxon>Embryophyta</taxon>
        <taxon>Tracheophyta</taxon>
        <taxon>Spermatophyta</taxon>
        <taxon>Magnoliopsida</taxon>
        <taxon>eudicotyledons</taxon>
        <taxon>Gunneridae</taxon>
        <taxon>Pentapetalae</taxon>
        <taxon>rosids</taxon>
        <taxon>fabids</taxon>
        <taxon>Fabales</taxon>
        <taxon>Fabaceae</taxon>
        <taxon>Papilionoideae</taxon>
        <taxon>50 kb inversion clade</taxon>
        <taxon>NPAAA clade</taxon>
        <taxon>indigoferoid/millettioid clade</taxon>
        <taxon>Phaseoleae</taxon>
        <taxon>Glycine</taxon>
        <taxon>Glycine subgen. Soja</taxon>
    </lineage>
</organism>
<proteinExistence type="evidence at transcript level"/>
<sequence>MKPLLPEMQSVTVPCISVIFPSFSVKNYKVHVCKRPSSRECFIHQC</sequence>
<reference evidence="1" key="1">
    <citation type="submission" date="2009-08" db="EMBL/GenBank/DDBJ databases">
        <authorList>
            <person name="Cheung F."/>
            <person name="Xiao Y."/>
            <person name="Chan A."/>
            <person name="Moskal W."/>
            <person name="Town C.D."/>
        </authorList>
    </citation>
    <scope>NUCLEOTIDE SEQUENCE</scope>
</reference>
<name>C6TLT0_SOYBN</name>
<dbReference type="EMBL" id="BT098673">
    <property type="protein sequence ID" value="ACU23872.1"/>
    <property type="molecule type" value="mRNA"/>
</dbReference>
<protein>
    <submittedName>
        <fullName evidence="1">Uncharacterized protein</fullName>
    </submittedName>
</protein>
<evidence type="ECO:0000313" key="1">
    <source>
        <dbReference type="EMBL" id="ACU23872.1"/>
    </source>
</evidence>